<keyword evidence="7" id="KW-1185">Reference proteome</keyword>
<name>A0ABQ4EFN9_9ACTN</name>
<dbReference type="InterPro" id="IPR027417">
    <property type="entry name" value="P-loop_NTPase"/>
</dbReference>
<dbReference type="Proteomes" id="UP000621500">
    <property type="component" value="Unassembled WGS sequence"/>
</dbReference>
<gene>
    <name evidence="6" type="ORF">Pma05_01160</name>
</gene>
<dbReference type="InterPro" id="IPR003593">
    <property type="entry name" value="AAA+_ATPase"/>
</dbReference>
<keyword evidence="1" id="KW-0813">Transport</keyword>
<dbReference type="SUPFAM" id="SSF52540">
    <property type="entry name" value="P-loop containing nucleoside triphosphate hydrolases"/>
    <property type="match status" value="1"/>
</dbReference>
<dbReference type="PANTHER" id="PTHR45772:SF9">
    <property type="entry name" value="CONSERVED COMPONENT OF ABC TRANSPORTER FOR NATURAL AMINO ACIDS"/>
    <property type="match status" value="1"/>
</dbReference>
<dbReference type="PROSITE" id="PS50893">
    <property type="entry name" value="ABC_TRANSPORTER_2"/>
    <property type="match status" value="1"/>
</dbReference>
<evidence type="ECO:0000313" key="6">
    <source>
        <dbReference type="EMBL" id="GIG93543.1"/>
    </source>
</evidence>
<evidence type="ECO:0000256" key="1">
    <source>
        <dbReference type="ARBA" id="ARBA00022448"/>
    </source>
</evidence>
<evidence type="ECO:0000313" key="7">
    <source>
        <dbReference type="Proteomes" id="UP000621500"/>
    </source>
</evidence>
<dbReference type="CDD" id="cd03219">
    <property type="entry name" value="ABC_Mj1267_LivG_branched"/>
    <property type="match status" value="1"/>
</dbReference>
<feature type="compositionally biased region" description="Low complexity" evidence="4">
    <location>
        <begin position="12"/>
        <end position="53"/>
    </location>
</feature>
<accession>A0ABQ4EFN9</accession>
<protein>
    <submittedName>
        <fullName evidence="6">ABC transporter ATP-binding protein</fullName>
    </submittedName>
</protein>
<comment type="caution">
    <text evidence="6">The sequence shown here is derived from an EMBL/GenBank/DDBJ whole genome shotgun (WGS) entry which is preliminary data.</text>
</comment>
<keyword evidence="2" id="KW-0547">Nucleotide-binding</keyword>
<dbReference type="InterPro" id="IPR003439">
    <property type="entry name" value="ABC_transporter-like_ATP-bd"/>
</dbReference>
<sequence length="290" mass="30158">MTGQPSGPPGPATSGTGSPATTGAGSPATTGPTSPVAGGTGSPPTSGTGSLATSGLTKAFGGVTALDAATVEFRHGQVNALIGPNGSGKTTFFNCVTGMIRPDSGRTSYRGADITRRSPHAIARAGIGRTFQLCRVFPRMSALDNVLAAARPDGFWSQLRGARRRVELDRARGWLTRLGIEHLADVEARNMSWGQQKLLELAGVLMSGPETVLLDEPAGGVNPALLDRIGALVRELNAEGRTFVIVEHNMDLVMSISDHVVVFDRGRPIAEGPPAVIRSDERVLGAYLGV</sequence>
<feature type="region of interest" description="Disordered" evidence="4">
    <location>
        <begin position="1"/>
        <end position="53"/>
    </location>
</feature>
<dbReference type="RefSeq" id="WP_203855236.1">
    <property type="nucleotide sequence ID" value="NZ_BAAAZQ010000003.1"/>
</dbReference>
<reference evidence="6 7" key="1">
    <citation type="submission" date="2021-01" db="EMBL/GenBank/DDBJ databases">
        <title>Whole genome shotgun sequence of Plantactinospora mayteni NBRC 109088.</title>
        <authorList>
            <person name="Komaki H."/>
            <person name="Tamura T."/>
        </authorList>
    </citation>
    <scope>NUCLEOTIDE SEQUENCE [LARGE SCALE GENOMIC DNA]</scope>
    <source>
        <strain evidence="6 7">NBRC 109088</strain>
    </source>
</reference>
<dbReference type="Pfam" id="PF00005">
    <property type="entry name" value="ABC_tran"/>
    <property type="match status" value="1"/>
</dbReference>
<dbReference type="Gene3D" id="3.40.50.300">
    <property type="entry name" value="P-loop containing nucleotide triphosphate hydrolases"/>
    <property type="match status" value="1"/>
</dbReference>
<dbReference type="EMBL" id="BONX01000002">
    <property type="protein sequence ID" value="GIG93543.1"/>
    <property type="molecule type" value="Genomic_DNA"/>
</dbReference>
<dbReference type="InterPro" id="IPR032823">
    <property type="entry name" value="BCA_ABC_TP_C"/>
</dbReference>
<dbReference type="InterPro" id="IPR051120">
    <property type="entry name" value="ABC_AA/LPS_Transport"/>
</dbReference>
<proteinExistence type="predicted"/>
<feature type="compositionally biased region" description="Pro residues" evidence="4">
    <location>
        <begin position="1"/>
        <end position="11"/>
    </location>
</feature>
<dbReference type="GO" id="GO:0005524">
    <property type="term" value="F:ATP binding"/>
    <property type="evidence" value="ECO:0007669"/>
    <property type="project" value="UniProtKB-KW"/>
</dbReference>
<dbReference type="Pfam" id="PF12399">
    <property type="entry name" value="BCA_ABC_TP_C"/>
    <property type="match status" value="1"/>
</dbReference>
<evidence type="ECO:0000259" key="5">
    <source>
        <dbReference type="PROSITE" id="PS50893"/>
    </source>
</evidence>
<dbReference type="SMART" id="SM00382">
    <property type="entry name" value="AAA"/>
    <property type="match status" value="1"/>
</dbReference>
<evidence type="ECO:0000256" key="3">
    <source>
        <dbReference type="ARBA" id="ARBA00022840"/>
    </source>
</evidence>
<dbReference type="PANTHER" id="PTHR45772">
    <property type="entry name" value="CONSERVED COMPONENT OF ABC TRANSPORTER FOR NATURAL AMINO ACIDS-RELATED"/>
    <property type="match status" value="1"/>
</dbReference>
<feature type="domain" description="ABC transporter" evidence="5">
    <location>
        <begin position="51"/>
        <end position="290"/>
    </location>
</feature>
<organism evidence="6 7">
    <name type="scientific">Plantactinospora mayteni</name>
    <dbReference type="NCBI Taxonomy" id="566021"/>
    <lineage>
        <taxon>Bacteria</taxon>
        <taxon>Bacillati</taxon>
        <taxon>Actinomycetota</taxon>
        <taxon>Actinomycetes</taxon>
        <taxon>Micromonosporales</taxon>
        <taxon>Micromonosporaceae</taxon>
        <taxon>Plantactinospora</taxon>
    </lineage>
</organism>
<evidence type="ECO:0000256" key="4">
    <source>
        <dbReference type="SAM" id="MobiDB-lite"/>
    </source>
</evidence>
<keyword evidence="3 6" id="KW-0067">ATP-binding</keyword>
<evidence type="ECO:0000256" key="2">
    <source>
        <dbReference type="ARBA" id="ARBA00022741"/>
    </source>
</evidence>